<evidence type="ECO:0000256" key="1">
    <source>
        <dbReference type="ARBA" id="ARBA00004141"/>
    </source>
</evidence>
<dbReference type="EMBL" id="RHWT01000001">
    <property type="protein sequence ID" value="RSB34287.1"/>
    <property type="molecule type" value="Genomic_DNA"/>
</dbReference>
<comment type="caution">
    <text evidence="7">The sequence shown here is derived from an EMBL/GenBank/DDBJ whole genome shotgun (WGS) entry which is preliminary data.</text>
</comment>
<evidence type="ECO:0000256" key="3">
    <source>
        <dbReference type="ARBA" id="ARBA00022692"/>
    </source>
</evidence>
<reference evidence="7 8" key="1">
    <citation type="submission" date="2018-10" db="EMBL/GenBank/DDBJ databases">
        <title>Transmission dynamics of multidrug resistant bacteria on intensive care unit surfaces.</title>
        <authorList>
            <person name="D'Souza A.W."/>
            <person name="Potter R.F."/>
            <person name="Wallace M."/>
            <person name="Shupe A."/>
            <person name="Patel S."/>
            <person name="Sun S."/>
            <person name="Gul D."/>
            <person name="Kwon J.H."/>
            <person name="Andleeb S."/>
            <person name="Burnham C.-A.D."/>
            <person name="Dantas G."/>
        </authorList>
    </citation>
    <scope>NUCLEOTIDE SEQUENCE [LARGE SCALE GENOMIC DNA]</scope>
    <source>
        <strain evidence="7 8">EC_073</strain>
    </source>
</reference>
<dbReference type="GO" id="GO:0005886">
    <property type="term" value="C:plasma membrane"/>
    <property type="evidence" value="ECO:0007669"/>
    <property type="project" value="UniProtKB-SubCell"/>
</dbReference>
<feature type="transmembrane region" description="Helical" evidence="6">
    <location>
        <begin position="134"/>
        <end position="157"/>
    </location>
</feature>
<name>A0A427KSY1_ENTCL</name>
<dbReference type="InterPro" id="IPR002781">
    <property type="entry name" value="TM_pro_TauE-like"/>
</dbReference>
<keyword evidence="4 6" id="KW-1133">Transmembrane helix</keyword>
<dbReference type="Pfam" id="PF01925">
    <property type="entry name" value="TauE"/>
    <property type="match status" value="1"/>
</dbReference>
<dbReference type="RefSeq" id="WP_046888247.1">
    <property type="nucleotide sequence ID" value="NZ_ABFHGT050000001.1"/>
</dbReference>
<comment type="similarity">
    <text evidence="2 6">Belongs to the 4-toluene sulfonate uptake permease (TSUP) (TC 2.A.102) family.</text>
</comment>
<feature type="transmembrane region" description="Helical" evidence="6">
    <location>
        <begin position="169"/>
        <end position="187"/>
    </location>
</feature>
<evidence type="ECO:0000256" key="6">
    <source>
        <dbReference type="RuleBase" id="RU363041"/>
    </source>
</evidence>
<evidence type="ECO:0000313" key="8">
    <source>
        <dbReference type="Proteomes" id="UP000275321"/>
    </source>
</evidence>
<feature type="transmembrane region" description="Helical" evidence="6">
    <location>
        <begin position="40"/>
        <end position="60"/>
    </location>
</feature>
<dbReference type="AlphaFoldDB" id="A0A427KSY1"/>
<keyword evidence="5 6" id="KW-0472">Membrane</keyword>
<feature type="transmembrane region" description="Helical" evidence="6">
    <location>
        <begin position="221"/>
        <end position="240"/>
    </location>
</feature>
<dbReference type="Proteomes" id="UP000275321">
    <property type="component" value="Unassembled WGS sequence"/>
</dbReference>
<sequence>MDYEYLFLPVIMLFSVIQSIFGMGILVFGTPALLLLGYDFSSVLGLLLPSSVLISFTQLYTCRGGNVERNEIVNMVICAAAVILLLSVIIISGVKVNLDILVGLVLIFSAAVRLSANFRQFIRVRLIKYQRQYVLIMGALHGITNMGGALLALYASTKQREKTAIRAEVSRYYLMFGIIQLLTLVILKPHSLSLSGFMAAPLALFVYWVVGNVLFRRASASVYEGLLTAFIAVYGILVLTKGYI</sequence>
<proteinExistence type="inferred from homology"/>
<evidence type="ECO:0000256" key="5">
    <source>
        <dbReference type="ARBA" id="ARBA00023136"/>
    </source>
</evidence>
<comment type="subcellular location">
    <subcellularLocation>
        <location evidence="6">Cell inner membrane</location>
        <topology evidence="6">Multi-pass membrane protein</topology>
    </subcellularLocation>
    <subcellularLocation>
        <location evidence="1">Membrane</location>
        <topology evidence="1">Multi-pass membrane protein</topology>
    </subcellularLocation>
</comment>
<evidence type="ECO:0000256" key="4">
    <source>
        <dbReference type="ARBA" id="ARBA00022989"/>
    </source>
</evidence>
<keyword evidence="3 6" id="KW-0812">Transmembrane</keyword>
<feature type="transmembrane region" description="Helical" evidence="6">
    <location>
        <begin position="7"/>
        <end position="28"/>
    </location>
</feature>
<feature type="transmembrane region" description="Helical" evidence="6">
    <location>
        <begin position="72"/>
        <end position="94"/>
    </location>
</feature>
<feature type="transmembrane region" description="Helical" evidence="6">
    <location>
        <begin position="194"/>
        <end position="215"/>
    </location>
</feature>
<accession>A0A427KSY1</accession>
<protein>
    <recommendedName>
        <fullName evidence="6">Probable membrane transporter protein</fullName>
    </recommendedName>
</protein>
<keyword evidence="6" id="KW-0997">Cell inner membrane</keyword>
<evidence type="ECO:0000256" key="2">
    <source>
        <dbReference type="ARBA" id="ARBA00009142"/>
    </source>
</evidence>
<keyword evidence="6" id="KW-1003">Cell membrane</keyword>
<organism evidence="7 8">
    <name type="scientific">Enterobacter cloacae</name>
    <dbReference type="NCBI Taxonomy" id="550"/>
    <lineage>
        <taxon>Bacteria</taxon>
        <taxon>Pseudomonadati</taxon>
        <taxon>Pseudomonadota</taxon>
        <taxon>Gammaproteobacteria</taxon>
        <taxon>Enterobacterales</taxon>
        <taxon>Enterobacteriaceae</taxon>
        <taxon>Enterobacter</taxon>
        <taxon>Enterobacter cloacae complex</taxon>
    </lineage>
</organism>
<evidence type="ECO:0000313" key="7">
    <source>
        <dbReference type="EMBL" id="RSB34287.1"/>
    </source>
</evidence>
<gene>
    <name evidence="7" type="ORF">EGK68_02245</name>
</gene>